<protein>
    <recommendedName>
        <fullName evidence="4">Outer membrane protein beta-barrel domain-containing protein</fullName>
    </recommendedName>
</protein>
<evidence type="ECO:0000313" key="3">
    <source>
        <dbReference type="Proteomes" id="UP000638732"/>
    </source>
</evidence>
<keyword evidence="3" id="KW-1185">Reference proteome</keyword>
<evidence type="ECO:0000313" key="2">
    <source>
        <dbReference type="EMBL" id="NCD69478.1"/>
    </source>
</evidence>
<evidence type="ECO:0000256" key="1">
    <source>
        <dbReference type="SAM" id="SignalP"/>
    </source>
</evidence>
<feature type="chain" id="PRO_5037075102" description="Outer membrane protein beta-barrel domain-containing protein" evidence="1">
    <location>
        <begin position="21"/>
        <end position="251"/>
    </location>
</feature>
<dbReference type="RefSeq" id="WP_166585446.1">
    <property type="nucleotide sequence ID" value="NZ_WWEO01000041.1"/>
</dbReference>
<accession>A0A965ZFY5</accession>
<dbReference type="Proteomes" id="UP000638732">
    <property type="component" value="Unassembled WGS sequence"/>
</dbReference>
<keyword evidence="1" id="KW-0732">Signal</keyword>
<dbReference type="PROSITE" id="PS51257">
    <property type="entry name" value="PROKAR_LIPOPROTEIN"/>
    <property type="match status" value="1"/>
</dbReference>
<organism evidence="2 3">
    <name type="scientific">Mucilaginibacter agri</name>
    <dbReference type="NCBI Taxonomy" id="2695265"/>
    <lineage>
        <taxon>Bacteria</taxon>
        <taxon>Pseudomonadati</taxon>
        <taxon>Bacteroidota</taxon>
        <taxon>Sphingobacteriia</taxon>
        <taxon>Sphingobacteriales</taxon>
        <taxon>Sphingobacteriaceae</taxon>
        <taxon>Mucilaginibacter</taxon>
    </lineage>
</organism>
<reference evidence="2" key="1">
    <citation type="submission" date="2020-01" db="EMBL/GenBank/DDBJ databases">
        <authorList>
            <person name="Seo Y.L."/>
        </authorList>
    </citation>
    <scope>NUCLEOTIDE SEQUENCE</scope>
    <source>
        <strain evidence="2">R11</strain>
    </source>
</reference>
<gene>
    <name evidence="2" type="ORF">GSY63_08935</name>
</gene>
<dbReference type="EMBL" id="WWEO01000041">
    <property type="protein sequence ID" value="NCD69478.1"/>
    <property type="molecule type" value="Genomic_DNA"/>
</dbReference>
<name>A0A965ZFY5_9SPHI</name>
<evidence type="ECO:0008006" key="4">
    <source>
        <dbReference type="Google" id="ProtNLM"/>
    </source>
</evidence>
<comment type="caution">
    <text evidence="2">The sequence shown here is derived from an EMBL/GenBank/DDBJ whole genome shotgun (WGS) entry which is preliminary data.</text>
</comment>
<proteinExistence type="predicted"/>
<dbReference type="AlphaFoldDB" id="A0A965ZFY5"/>
<feature type="signal peptide" evidence="1">
    <location>
        <begin position="1"/>
        <end position="20"/>
    </location>
</feature>
<sequence>MKPYLIAAALLLMFSSCAKHYFPSAMFQNDVQYMTKPHSSDSVRHGTYASGAFIGNFNMGNISESGDAGLLNVYQSYTLKDPKLSISYGVLGFAGNYYGHQENNPDGFDKSFYGFGTNFSISPYIIGDKIDWHLIGLDLVYTKEFGDYAAFRQRGINTENYTFYRKTDLFTYGIFTEALAKVSPKVSLAFKVGLNNTPGQKQYISGLPFDNVGFNAAVNIKRATIGLAYKFMPTDVWLSPSSVQLGGGYRF</sequence>
<reference evidence="2" key="2">
    <citation type="submission" date="2020-10" db="EMBL/GenBank/DDBJ databases">
        <title>Mucilaginibacter sp. nov., isolated from soil.</title>
        <authorList>
            <person name="Jeon C.O."/>
        </authorList>
    </citation>
    <scope>NUCLEOTIDE SEQUENCE</scope>
    <source>
        <strain evidence="2">R11</strain>
    </source>
</reference>